<sequence length="646" mass="70443">MSGHTSSDTSTSFEWDEYLVKINGRPADPKCFKQSRTPPENHFEVNTLLEAEDQRSAALDVQTMPTFTVDPSKSRSGSGLPVSAASSAVMSGGLGGSGGGLSRRSSLISSHPIGTVRRFRAAAFSLARVVEVWGARLRIRLVGTDDRNDCWFLVDSDQIPPYPSGNPLQPPFGYIHNHLVWNRTLKRATEGAKFAETTWFIEPPPDPADNYFQVGDKLEAVDRRNTQLICPATVGAVNGQHILVSFDGWSGAFDYWTRFDSRELFPVGWCKRADYPLQPPGPNALRSPPSHSTPGPLSKLMAPPIASGHAFPLDMSSVSETPTGLKKPRTKSKPRQKQETAVSFRSVSRARSRRVPNSSRKRRRKPHNLGTAQTRNPVPGALSRPLALTIQTNWTTDAPLLSNKLGSDTSHPQTESTDSSMRSLGSPPPPIIHPVIMDDDDYIDGDSLLNVTTGSSSSDPPPPSIEAAVTVTSSCTSVPTHSGHDLSSSTTNTSSVSRGRRTSSSSDCVVRLQAKSPPTLALGVNSNELVANHPELKSWQVVSTEPRPKPKKKSKPDKKHRERPSAELADSTNGLKKKFKFISDHPDPTPKPSSDWKSDDRLSSSVERSTVKPGPLTVDTTEHSLHPHQNQHMSHLALSADTRDRH</sequence>
<feature type="compositionally biased region" description="Low complexity" evidence="3">
    <location>
        <begin position="487"/>
        <end position="506"/>
    </location>
</feature>
<dbReference type="GO" id="GO:0003682">
    <property type="term" value="F:chromatin binding"/>
    <property type="evidence" value="ECO:0007669"/>
    <property type="project" value="TreeGrafter"/>
</dbReference>
<protein>
    <submittedName>
        <fullName evidence="4">Polycomb protein SCMH1</fullName>
    </submittedName>
</protein>
<feature type="repeat" description="MBT" evidence="2">
    <location>
        <begin position="179"/>
        <end position="280"/>
    </location>
</feature>
<dbReference type="GO" id="GO:0042393">
    <property type="term" value="F:histone binding"/>
    <property type="evidence" value="ECO:0007669"/>
    <property type="project" value="TreeGrafter"/>
</dbReference>
<dbReference type="EMBL" id="JXXN02002459">
    <property type="protein sequence ID" value="THD22895.1"/>
    <property type="molecule type" value="Genomic_DNA"/>
</dbReference>
<accession>A0A4E0R7C8</accession>
<feature type="compositionally biased region" description="Basic and acidic residues" evidence="3">
    <location>
        <begin position="581"/>
        <end position="602"/>
    </location>
</feature>
<dbReference type="GO" id="GO:0045892">
    <property type="term" value="P:negative regulation of DNA-templated transcription"/>
    <property type="evidence" value="ECO:0007669"/>
    <property type="project" value="TreeGrafter"/>
</dbReference>
<dbReference type="GO" id="GO:0005634">
    <property type="term" value="C:nucleus"/>
    <property type="evidence" value="ECO:0007669"/>
    <property type="project" value="InterPro"/>
</dbReference>
<dbReference type="PANTHER" id="PTHR12247">
    <property type="entry name" value="POLYCOMB GROUP PROTEIN"/>
    <property type="match status" value="1"/>
</dbReference>
<feature type="compositionally biased region" description="Polar residues" evidence="3">
    <location>
        <begin position="404"/>
        <end position="423"/>
    </location>
</feature>
<name>A0A4E0R7C8_FASHE</name>
<evidence type="ECO:0000313" key="4">
    <source>
        <dbReference type="EMBL" id="THD22895.1"/>
    </source>
</evidence>
<feature type="region of interest" description="Disordered" evidence="3">
    <location>
        <begin position="280"/>
        <end position="382"/>
    </location>
</feature>
<evidence type="ECO:0000256" key="1">
    <source>
        <dbReference type="ARBA" id="ARBA00022737"/>
    </source>
</evidence>
<dbReference type="PROSITE" id="PS51079">
    <property type="entry name" value="MBT"/>
    <property type="match status" value="1"/>
</dbReference>
<feature type="compositionally biased region" description="Basic residues" evidence="3">
    <location>
        <begin position="348"/>
        <end position="367"/>
    </location>
</feature>
<dbReference type="InterPro" id="IPR050548">
    <property type="entry name" value="PcG_chromatin_remod_factors"/>
</dbReference>
<keyword evidence="1" id="KW-0677">Repeat</keyword>
<feature type="region of interest" description="Disordered" evidence="3">
    <location>
        <begin position="535"/>
        <end position="646"/>
    </location>
</feature>
<evidence type="ECO:0000313" key="5">
    <source>
        <dbReference type="Proteomes" id="UP000230066"/>
    </source>
</evidence>
<comment type="caution">
    <text evidence="4">The sequence shown here is derived from an EMBL/GenBank/DDBJ whole genome shotgun (WGS) entry which is preliminary data.</text>
</comment>
<dbReference type="SMART" id="SM00561">
    <property type="entry name" value="MBT"/>
    <property type="match status" value="2"/>
</dbReference>
<dbReference type="CDD" id="cd20092">
    <property type="entry name" value="MBT_dScm-like_rpt2"/>
    <property type="match status" value="1"/>
</dbReference>
<dbReference type="Pfam" id="PF02820">
    <property type="entry name" value="MBT"/>
    <property type="match status" value="2"/>
</dbReference>
<feature type="compositionally biased region" description="Low complexity" evidence="3">
    <location>
        <begin position="469"/>
        <end position="478"/>
    </location>
</feature>
<keyword evidence="5" id="KW-1185">Reference proteome</keyword>
<dbReference type="InterPro" id="IPR004092">
    <property type="entry name" value="Mbt"/>
</dbReference>
<dbReference type="Gene3D" id="2.30.30.140">
    <property type="match status" value="3"/>
</dbReference>
<feature type="compositionally biased region" description="Basic residues" evidence="3">
    <location>
        <begin position="549"/>
        <end position="562"/>
    </location>
</feature>
<feature type="compositionally biased region" description="Basic residues" evidence="3">
    <location>
        <begin position="326"/>
        <end position="335"/>
    </location>
</feature>
<dbReference type="AlphaFoldDB" id="A0A4E0R7C8"/>
<organism evidence="4 5">
    <name type="scientific">Fasciola hepatica</name>
    <name type="common">Liver fluke</name>
    <dbReference type="NCBI Taxonomy" id="6192"/>
    <lineage>
        <taxon>Eukaryota</taxon>
        <taxon>Metazoa</taxon>
        <taxon>Spiralia</taxon>
        <taxon>Lophotrochozoa</taxon>
        <taxon>Platyhelminthes</taxon>
        <taxon>Trematoda</taxon>
        <taxon>Digenea</taxon>
        <taxon>Plagiorchiida</taxon>
        <taxon>Echinostomata</taxon>
        <taxon>Echinostomatoidea</taxon>
        <taxon>Fasciolidae</taxon>
        <taxon>Fasciola</taxon>
    </lineage>
</organism>
<dbReference type="SUPFAM" id="SSF63748">
    <property type="entry name" value="Tudor/PWWP/MBT"/>
    <property type="match status" value="3"/>
</dbReference>
<evidence type="ECO:0000256" key="2">
    <source>
        <dbReference type="PROSITE-ProRule" id="PRU00459"/>
    </source>
</evidence>
<feature type="region of interest" description="Disordered" evidence="3">
    <location>
        <begin position="399"/>
        <end position="510"/>
    </location>
</feature>
<dbReference type="PANTHER" id="PTHR12247:SF132">
    <property type="entry name" value="POLYCOMB PROTEIN SCM"/>
    <property type="match status" value="1"/>
</dbReference>
<gene>
    <name evidence="4" type="ORF">D915_006077</name>
</gene>
<reference evidence="4" key="1">
    <citation type="submission" date="2019-03" db="EMBL/GenBank/DDBJ databases">
        <title>Improved annotation for the trematode Fasciola hepatica.</title>
        <authorList>
            <person name="Choi Y.-J."/>
            <person name="Martin J."/>
            <person name="Mitreva M."/>
        </authorList>
    </citation>
    <scope>NUCLEOTIDE SEQUENCE [LARGE SCALE GENOMIC DNA]</scope>
</reference>
<dbReference type="Proteomes" id="UP000230066">
    <property type="component" value="Unassembled WGS sequence"/>
</dbReference>
<evidence type="ECO:0000256" key="3">
    <source>
        <dbReference type="SAM" id="MobiDB-lite"/>
    </source>
</evidence>
<proteinExistence type="predicted"/>